<reference evidence="1 2" key="1">
    <citation type="journal article" date="2015" name="Mol. Plant Microbe Interact.">
        <title>Comparative Genomic Analysis of Pseudomonas chlororaphis PCL1606 Reveals New Insight into Antifungal Compounds Involved in Biocontrol.</title>
        <authorList>
            <person name="Calderon C.E."/>
            <person name="Ramos C."/>
            <person name="de Vicente A."/>
            <person name="Cazorla F.M."/>
        </authorList>
    </citation>
    <scope>NUCLEOTIDE SEQUENCE [LARGE SCALE GENOMIC DNA]</scope>
    <source>
        <strain evidence="1 2">PCL1606</strain>
    </source>
</reference>
<sequence>MPLPGCFYLPASYVFFQLKSIFFISCFYGDHGHEDSSMG</sequence>
<name>A0A0D5Y513_9PSED</name>
<dbReference type="EMBL" id="CP011110">
    <property type="protein sequence ID" value="AKA26092.1"/>
    <property type="molecule type" value="Genomic_DNA"/>
</dbReference>
<accession>A0A0D5Y513</accession>
<dbReference type="Proteomes" id="UP000032748">
    <property type="component" value="Chromosome"/>
</dbReference>
<dbReference type="KEGG" id="pcz:PCL1606_46450"/>
<dbReference type="AlphaFoldDB" id="A0A0D5Y513"/>
<organism evidence="1 2">
    <name type="scientific">Pseudomonas chlororaphis</name>
    <dbReference type="NCBI Taxonomy" id="587753"/>
    <lineage>
        <taxon>Bacteria</taxon>
        <taxon>Pseudomonadati</taxon>
        <taxon>Pseudomonadota</taxon>
        <taxon>Gammaproteobacteria</taxon>
        <taxon>Pseudomonadales</taxon>
        <taxon>Pseudomonadaceae</taxon>
        <taxon>Pseudomonas</taxon>
    </lineage>
</organism>
<evidence type="ECO:0000313" key="1">
    <source>
        <dbReference type="EMBL" id="AKA26092.1"/>
    </source>
</evidence>
<proteinExistence type="predicted"/>
<protein>
    <submittedName>
        <fullName evidence="1">Uncharacterized protein</fullName>
    </submittedName>
</protein>
<evidence type="ECO:0000313" key="2">
    <source>
        <dbReference type="Proteomes" id="UP000032748"/>
    </source>
</evidence>
<gene>
    <name evidence="1" type="ORF">PCL1606_46450</name>
</gene>